<proteinExistence type="predicted"/>
<name>A0A2C6JQ74_9APIC</name>
<dbReference type="GeneID" id="94431534"/>
<dbReference type="Proteomes" id="UP000221165">
    <property type="component" value="Unassembled WGS sequence"/>
</dbReference>
<sequence length="116" mass="12557">MVEHAGSWVEKPFNRADGSVVLTEQRSVTFVVKSKSGNSYLHATGGGNMRVAFPGAYVICPNGRVVECALTANVHSSSHQEHEAFMEDLLNQLRNECSGEPVSTHGTISCRPLLKS</sequence>
<evidence type="ECO:0000313" key="2">
    <source>
        <dbReference type="Proteomes" id="UP000221165"/>
    </source>
</evidence>
<protein>
    <submittedName>
        <fullName evidence="1">Uncharacterized protein</fullName>
    </submittedName>
</protein>
<keyword evidence="2" id="KW-1185">Reference proteome</keyword>
<organism evidence="1 2">
    <name type="scientific">Cystoisospora suis</name>
    <dbReference type="NCBI Taxonomy" id="483139"/>
    <lineage>
        <taxon>Eukaryota</taxon>
        <taxon>Sar</taxon>
        <taxon>Alveolata</taxon>
        <taxon>Apicomplexa</taxon>
        <taxon>Conoidasida</taxon>
        <taxon>Coccidia</taxon>
        <taxon>Eucoccidiorida</taxon>
        <taxon>Eimeriorina</taxon>
        <taxon>Sarcocystidae</taxon>
        <taxon>Cystoisospora</taxon>
    </lineage>
</organism>
<dbReference type="VEuPathDB" id="ToxoDB:CSUI_008187"/>
<comment type="caution">
    <text evidence="1">The sequence shown here is derived from an EMBL/GenBank/DDBJ whole genome shotgun (WGS) entry which is preliminary data.</text>
</comment>
<dbReference type="RefSeq" id="XP_067919703.1">
    <property type="nucleotide sequence ID" value="XM_068068323.1"/>
</dbReference>
<dbReference type="AlphaFoldDB" id="A0A2C6JQ74"/>
<gene>
    <name evidence="1" type="ORF">CSUI_008187</name>
</gene>
<dbReference type="EMBL" id="MIGC01004507">
    <property type="protein sequence ID" value="PHJ17991.1"/>
    <property type="molecule type" value="Genomic_DNA"/>
</dbReference>
<evidence type="ECO:0000313" key="1">
    <source>
        <dbReference type="EMBL" id="PHJ17991.1"/>
    </source>
</evidence>
<reference evidence="1 2" key="1">
    <citation type="journal article" date="2017" name="Int. J. Parasitol.">
        <title>The genome of the protozoan parasite Cystoisospora suis and a reverse vaccinology approach to identify vaccine candidates.</title>
        <authorList>
            <person name="Palmieri N."/>
            <person name="Shrestha A."/>
            <person name="Ruttkowski B."/>
            <person name="Beck T."/>
            <person name="Vogl C."/>
            <person name="Tomley F."/>
            <person name="Blake D.P."/>
            <person name="Joachim A."/>
        </authorList>
    </citation>
    <scope>NUCLEOTIDE SEQUENCE [LARGE SCALE GENOMIC DNA]</scope>
    <source>
        <strain evidence="1 2">Wien I</strain>
    </source>
</reference>
<accession>A0A2C6JQ74</accession>
<dbReference type="OrthoDB" id="10279270at2759"/>